<dbReference type="RefSeq" id="WP_231922856.1">
    <property type="nucleotide sequence ID" value="NZ_JAFBBL010000001.1"/>
</dbReference>
<protein>
    <submittedName>
        <fullName evidence="3">Carboxymethylenebutenolidase</fullName>
    </submittedName>
</protein>
<evidence type="ECO:0000313" key="3">
    <source>
        <dbReference type="EMBL" id="SQI33111.1"/>
    </source>
</evidence>
<dbReference type="STRING" id="1219011.GCA_001895045_02783"/>
<feature type="domain" description="Dienelactone hydrolase" evidence="2">
    <location>
        <begin position="36"/>
        <end position="185"/>
    </location>
</feature>
<sequence length="187" mass="20227">MESLADDSWLVVAPEPTRDAPEAASPEPFGELFYANADATFEWIREQGIAPDMIGVLGFDDAGTAALYVATERVVGAVVSVGSRGIVRPVKEGARPLVDVVRSLRAPWLGLYGDDDPETPPAEVDALREAAGRSDAPALVVSYEGLAHRPDEPPIETDSVDPETDTSEAAILDARRRIFDWFDTHLR</sequence>
<dbReference type="EMBL" id="LS483468">
    <property type="protein sequence ID" value="SQI33111.1"/>
    <property type="molecule type" value="Genomic_DNA"/>
</dbReference>
<dbReference type="InterPro" id="IPR029058">
    <property type="entry name" value="AB_hydrolase_fold"/>
</dbReference>
<reference evidence="3 4" key="1">
    <citation type="submission" date="2018-06" db="EMBL/GenBank/DDBJ databases">
        <authorList>
            <consortium name="Pathogen Informatics"/>
            <person name="Doyle S."/>
        </authorList>
    </citation>
    <scope>NUCLEOTIDE SEQUENCE [LARGE SCALE GENOMIC DNA]</scope>
    <source>
        <strain evidence="3 4">NCTC10994</strain>
    </source>
</reference>
<proteinExistence type="predicted"/>
<dbReference type="KEGG" id="rcr:NCTC10994_02429"/>
<dbReference type="Gene3D" id="3.40.50.1820">
    <property type="entry name" value="alpha/beta hydrolase"/>
    <property type="match status" value="1"/>
</dbReference>
<organism evidence="3 4">
    <name type="scientific">Rhodococcus coprophilus</name>
    <dbReference type="NCBI Taxonomy" id="38310"/>
    <lineage>
        <taxon>Bacteria</taxon>
        <taxon>Bacillati</taxon>
        <taxon>Actinomycetota</taxon>
        <taxon>Actinomycetes</taxon>
        <taxon>Mycobacteriales</taxon>
        <taxon>Nocardiaceae</taxon>
        <taxon>Rhodococcus</taxon>
    </lineage>
</organism>
<gene>
    <name evidence="3" type="ORF">NCTC10994_02429</name>
</gene>
<dbReference type="SUPFAM" id="SSF53474">
    <property type="entry name" value="alpha/beta-Hydrolases"/>
    <property type="match status" value="1"/>
</dbReference>
<feature type="region of interest" description="Disordered" evidence="1">
    <location>
        <begin position="1"/>
        <end position="26"/>
    </location>
</feature>
<dbReference type="AlphaFoldDB" id="A0A2X4U1U3"/>
<accession>A0A2X4U1U3</accession>
<evidence type="ECO:0000259" key="2">
    <source>
        <dbReference type="Pfam" id="PF01738"/>
    </source>
</evidence>
<keyword evidence="4" id="KW-1185">Reference proteome</keyword>
<evidence type="ECO:0000313" key="4">
    <source>
        <dbReference type="Proteomes" id="UP000249091"/>
    </source>
</evidence>
<dbReference type="Proteomes" id="UP000249091">
    <property type="component" value="Chromosome 1"/>
</dbReference>
<name>A0A2X4U1U3_9NOCA</name>
<dbReference type="GO" id="GO:0016787">
    <property type="term" value="F:hydrolase activity"/>
    <property type="evidence" value="ECO:0007669"/>
    <property type="project" value="InterPro"/>
</dbReference>
<evidence type="ECO:0000256" key="1">
    <source>
        <dbReference type="SAM" id="MobiDB-lite"/>
    </source>
</evidence>
<dbReference type="InterPro" id="IPR002925">
    <property type="entry name" value="Dienelactn_hydro"/>
</dbReference>
<dbReference type="Pfam" id="PF01738">
    <property type="entry name" value="DLH"/>
    <property type="match status" value="1"/>
</dbReference>